<feature type="transmembrane region" description="Helical" evidence="7">
    <location>
        <begin position="352"/>
        <end position="373"/>
    </location>
</feature>
<dbReference type="GO" id="GO:1904680">
    <property type="term" value="F:peptide transmembrane transporter activity"/>
    <property type="evidence" value="ECO:0007669"/>
    <property type="project" value="InterPro"/>
</dbReference>
<feature type="transmembrane region" description="Helical" evidence="7">
    <location>
        <begin position="87"/>
        <end position="117"/>
    </location>
</feature>
<evidence type="ECO:0000256" key="5">
    <source>
        <dbReference type="ARBA" id="ARBA00022989"/>
    </source>
</evidence>
<keyword evidence="4" id="KW-0571">Peptide transport</keyword>
<evidence type="ECO:0000256" key="7">
    <source>
        <dbReference type="SAM" id="Phobius"/>
    </source>
</evidence>
<feature type="transmembrane region" description="Helical" evidence="7">
    <location>
        <begin position="239"/>
        <end position="259"/>
    </location>
</feature>
<dbReference type="PANTHER" id="PTHR11654">
    <property type="entry name" value="OLIGOPEPTIDE TRANSPORTER-RELATED"/>
    <property type="match status" value="1"/>
</dbReference>
<dbReference type="InterPro" id="IPR005279">
    <property type="entry name" value="Dipep/tripep_permease"/>
</dbReference>
<dbReference type="EMBL" id="JABEQG010000017">
    <property type="protein sequence ID" value="MBB2156671.1"/>
    <property type="molecule type" value="Genomic_DNA"/>
</dbReference>
<comment type="similarity">
    <text evidence="2">Belongs to the major facilitator superfamily. Proton-dependent oligopeptide transporter (POT/PTR) (TC 2.A.17) family.</text>
</comment>
<feature type="transmembrane region" description="Helical" evidence="7">
    <location>
        <begin position="172"/>
        <end position="194"/>
    </location>
</feature>
<keyword evidence="4" id="KW-0653">Protein transport</keyword>
<feature type="transmembrane region" description="Helical" evidence="7">
    <location>
        <begin position="385"/>
        <end position="413"/>
    </location>
</feature>
<evidence type="ECO:0000256" key="4">
    <source>
        <dbReference type="ARBA" id="ARBA00022856"/>
    </source>
</evidence>
<dbReference type="Pfam" id="PF00854">
    <property type="entry name" value="PTR2"/>
    <property type="match status" value="1"/>
</dbReference>
<organism evidence="8 9">
    <name type="scientific">Gluconacetobacter diazotrophicus</name>
    <name type="common">Acetobacter diazotrophicus</name>
    <dbReference type="NCBI Taxonomy" id="33996"/>
    <lineage>
        <taxon>Bacteria</taxon>
        <taxon>Pseudomonadati</taxon>
        <taxon>Pseudomonadota</taxon>
        <taxon>Alphaproteobacteria</taxon>
        <taxon>Acetobacterales</taxon>
        <taxon>Acetobacteraceae</taxon>
        <taxon>Gluconacetobacter</taxon>
    </lineage>
</organism>
<feature type="transmembrane region" description="Helical" evidence="7">
    <location>
        <begin position="30"/>
        <end position="48"/>
    </location>
</feature>
<dbReference type="Proteomes" id="UP000550787">
    <property type="component" value="Unassembled WGS sequence"/>
</dbReference>
<dbReference type="AlphaFoldDB" id="A0A7W4FF87"/>
<dbReference type="OMA" id="QMMGVWF"/>
<dbReference type="GO" id="GO:0016020">
    <property type="term" value="C:membrane"/>
    <property type="evidence" value="ECO:0007669"/>
    <property type="project" value="UniProtKB-SubCell"/>
</dbReference>
<dbReference type="RefSeq" id="WP_012223603.1">
    <property type="nucleotide sequence ID" value="NZ_JABEQG010000017.1"/>
</dbReference>
<keyword evidence="6 7" id="KW-0472">Membrane</keyword>
<evidence type="ECO:0000256" key="1">
    <source>
        <dbReference type="ARBA" id="ARBA00004141"/>
    </source>
</evidence>
<sequence>MNFSPSAGAAQPSRASSFAVVVAIELWERFGYYGMQAVLLLFMVQHMGLGDTQANLLMGAFAAMTYALPVVGGWLGDRVLGSRRAMLLGAVGMMCGYATLALATVQVQFMTVAMGIIAVSNGFFKPNAANLVRRIYDDDDAALDSAFTLYYMAVNVGSTASTLLTPWLQNRFGPAVAFAACSAGLFVGLCMYVVRRRRLARIGSVPDFAPLPPRHAGMVLLGIGGVIGALDLVLARPTLARDCVWLAALLVLLSWAVIYRRAAAAQRPGLRMAYMLSIQGMLYFIFYQQTVTSLTLFALRAVRGQVGVGGVTLFSMSAGQFQALNPIWIMLASPALAFAYRRLARAGRDLSIAQKFMIGFSLVSLSFVVWWLGALSGGTGRVSPWIMIWAYGFLSVGELLIGGLGLAVIARYVPPAMGAFMMGSYLLAMGVAMYLGSMIANLAAIDHGAGAAVVPVGAGAYAGLFLDLAVGAAGIVAVVALLLPLARRWDRQHMAAKPEAL</sequence>
<feature type="transmembrane region" description="Helical" evidence="7">
    <location>
        <begin position="425"/>
        <end position="444"/>
    </location>
</feature>
<comment type="subcellular location">
    <subcellularLocation>
        <location evidence="1">Membrane</location>
        <topology evidence="1">Multi-pass membrane protein</topology>
    </subcellularLocation>
</comment>
<feature type="transmembrane region" description="Helical" evidence="7">
    <location>
        <begin position="321"/>
        <end position="340"/>
    </location>
</feature>
<proteinExistence type="inferred from homology"/>
<feature type="transmembrane region" description="Helical" evidence="7">
    <location>
        <begin position="54"/>
        <end position="75"/>
    </location>
</feature>
<dbReference type="Gene3D" id="1.20.1250.20">
    <property type="entry name" value="MFS general substrate transporter like domains"/>
    <property type="match status" value="1"/>
</dbReference>
<feature type="transmembrane region" description="Helical" evidence="7">
    <location>
        <begin position="280"/>
        <end position="301"/>
    </location>
</feature>
<evidence type="ECO:0000256" key="6">
    <source>
        <dbReference type="ARBA" id="ARBA00023136"/>
    </source>
</evidence>
<gene>
    <name evidence="8" type="ORF">HLH33_10170</name>
</gene>
<feature type="transmembrane region" description="Helical" evidence="7">
    <location>
        <begin position="215"/>
        <end position="233"/>
    </location>
</feature>
<dbReference type="NCBIfam" id="TIGR00924">
    <property type="entry name" value="yjdL_sub1_fam"/>
    <property type="match status" value="1"/>
</dbReference>
<dbReference type="CDD" id="cd17346">
    <property type="entry name" value="MFS_DtpA_like"/>
    <property type="match status" value="1"/>
</dbReference>
<evidence type="ECO:0000313" key="8">
    <source>
        <dbReference type="EMBL" id="MBB2156671.1"/>
    </source>
</evidence>
<protein>
    <submittedName>
        <fullName evidence="8">MFS transporter</fullName>
    </submittedName>
</protein>
<comment type="caution">
    <text evidence="8">The sequence shown here is derived from an EMBL/GenBank/DDBJ whole genome shotgun (WGS) entry which is preliminary data.</text>
</comment>
<keyword evidence="3 7" id="KW-0812">Transmembrane</keyword>
<reference evidence="8 9" key="1">
    <citation type="submission" date="2020-04" db="EMBL/GenBank/DDBJ databases">
        <title>Description of novel Gluconacetobacter.</title>
        <authorList>
            <person name="Sombolestani A."/>
        </authorList>
    </citation>
    <scope>NUCLEOTIDE SEQUENCE [LARGE SCALE GENOMIC DNA]</scope>
    <source>
        <strain evidence="8 9">LMG 7603</strain>
    </source>
</reference>
<evidence type="ECO:0000256" key="2">
    <source>
        <dbReference type="ARBA" id="ARBA00005982"/>
    </source>
</evidence>
<evidence type="ECO:0000313" key="9">
    <source>
        <dbReference type="Proteomes" id="UP000550787"/>
    </source>
</evidence>
<keyword evidence="5 7" id="KW-1133">Transmembrane helix</keyword>
<feature type="transmembrane region" description="Helical" evidence="7">
    <location>
        <begin position="464"/>
        <end position="485"/>
    </location>
</feature>
<dbReference type="SUPFAM" id="SSF103473">
    <property type="entry name" value="MFS general substrate transporter"/>
    <property type="match status" value="1"/>
</dbReference>
<evidence type="ECO:0000256" key="3">
    <source>
        <dbReference type="ARBA" id="ARBA00022692"/>
    </source>
</evidence>
<name>A0A7W4FF87_GLUDI</name>
<keyword evidence="4" id="KW-0813">Transport</keyword>
<dbReference type="GO" id="GO:0015833">
    <property type="term" value="P:peptide transport"/>
    <property type="evidence" value="ECO:0007669"/>
    <property type="project" value="UniProtKB-KW"/>
</dbReference>
<dbReference type="InterPro" id="IPR000109">
    <property type="entry name" value="POT_fam"/>
</dbReference>
<accession>A0A7W4FF87</accession>
<dbReference type="InterPro" id="IPR036259">
    <property type="entry name" value="MFS_trans_sf"/>
</dbReference>